<dbReference type="Proteomes" id="UP000245412">
    <property type="component" value="Unassembled WGS sequence"/>
</dbReference>
<evidence type="ECO:0000256" key="4">
    <source>
        <dbReference type="PROSITE-ProRule" id="PRU00182"/>
    </source>
</evidence>
<keyword evidence="3 5" id="KW-0413">Isomerase</keyword>
<dbReference type="PROSITE" id="PS01149">
    <property type="entry name" value="PSI_RSU"/>
    <property type="match status" value="1"/>
</dbReference>
<accession>A0AB73TAL8</accession>
<dbReference type="GO" id="GO:0003723">
    <property type="term" value="F:RNA binding"/>
    <property type="evidence" value="ECO:0007669"/>
    <property type="project" value="UniProtKB-KW"/>
</dbReference>
<dbReference type="RefSeq" id="WP_109624728.1">
    <property type="nucleotide sequence ID" value="NZ_JANKBI010000001.1"/>
</dbReference>
<protein>
    <recommendedName>
        <fullName evidence="5">Pseudouridine synthase</fullName>
        <ecNumber evidence="5">5.4.99.-</ecNumber>
    </recommendedName>
</protein>
<evidence type="ECO:0000313" key="7">
    <source>
        <dbReference type="EMBL" id="PWJ79337.1"/>
    </source>
</evidence>
<dbReference type="SMART" id="SM00363">
    <property type="entry name" value="S4"/>
    <property type="match status" value="1"/>
</dbReference>
<dbReference type="Gene3D" id="3.30.70.1560">
    <property type="entry name" value="Alpha-L RNA-binding motif"/>
    <property type="match status" value="1"/>
</dbReference>
<dbReference type="PANTHER" id="PTHR47683:SF4">
    <property type="entry name" value="PSEUDOURIDINE SYNTHASE"/>
    <property type="match status" value="1"/>
</dbReference>
<dbReference type="FunFam" id="3.10.290.10:FF:000003">
    <property type="entry name" value="Pseudouridine synthase"/>
    <property type="match status" value="1"/>
</dbReference>
<dbReference type="InterPro" id="IPR002942">
    <property type="entry name" value="S4_RNA-bd"/>
</dbReference>
<dbReference type="SUPFAM" id="SSF55174">
    <property type="entry name" value="Alpha-L RNA-binding motif"/>
    <property type="match status" value="1"/>
</dbReference>
<dbReference type="Gene3D" id="3.10.290.10">
    <property type="entry name" value="RNA-binding S4 domain"/>
    <property type="match status" value="1"/>
</dbReference>
<dbReference type="InterPro" id="IPR000748">
    <property type="entry name" value="PsdUridine_synth_RsuA/RluB/E/F"/>
</dbReference>
<keyword evidence="2 4" id="KW-0694">RNA-binding</keyword>
<dbReference type="PROSITE" id="PS50889">
    <property type="entry name" value="S4"/>
    <property type="match status" value="1"/>
</dbReference>
<evidence type="ECO:0000256" key="3">
    <source>
        <dbReference type="ARBA" id="ARBA00023235"/>
    </source>
</evidence>
<dbReference type="InterPro" id="IPR036986">
    <property type="entry name" value="S4_RNA-bd_sf"/>
</dbReference>
<dbReference type="GO" id="GO:0120159">
    <property type="term" value="F:rRNA pseudouridine synthase activity"/>
    <property type="evidence" value="ECO:0007669"/>
    <property type="project" value="UniProtKB-ARBA"/>
</dbReference>
<dbReference type="GO" id="GO:0005829">
    <property type="term" value="C:cytosol"/>
    <property type="evidence" value="ECO:0007669"/>
    <property type="project" value="UniProtKB-ARBA"/>
</dbReference>
<dbReference type="SUPFAM" id="SSF55120">
    <property type="entry name" value="Pseudouridine synthase"/>
    <property type="match status" value="1"/>
</dbReference>
<evidence type="ECO:0000256" key="1">
    <source>
        <dbReference type="ARBA" id="ARBA00008348"/>
    </source>
</evidence>
<dbReference type="CDD" id="cd02553">
    <property type="entry name" value="PseudoU_synth_RsuA"/>
    <property type="match status" value="1"/>
</dbReference>
<sequence>MKEERLDKFLANQGIGTRSEVKKYIRQGEVFVNGAAVKTPEHKIDPQADEVSCRGARVIKNGPAYYLFYKPAGCVTATEDDYSRTVMDYLDVPKKEDLFPVGRLDKDTEGLLLITDDGALAHKLLSPKKHVDKTYFALVSGEVTGEDIEAFASGLDIQDEKETMPAKLKVLGIQRREECVYSEVEVTIQEGRYHQVKRMFEAVGKKVTYLKRLSMGTLTLTLELEKGCYRPLTDEEIKELRACI</sequence>
<comment type="similarity">
    <text evidence="1 5">Belongs to the pseudouridine synthase RsuA family.</text>
</comment>
<evidence type="ECO:0000256" key="5">
    <source>
        <dbReference type="RuleBase" id="RU003887"/>
    </source>
</evidence>
<reference evidence="7 8" key="1">
    <citation type="submission" date="2018-05" db="EMBL/GenBank/DDBJ databases">
        <authorList>
            <person name="Goeker M."/>
            <person name="Huntemann M."/>
            <person name="Clum A."/>
            <person name="Pillay M."/>
            <person name="Palaniappan K."/>
            <person name="Varghese N."/>
            <person name="Mikhailova N."/>
            <person name="Stamatis D."/>
            <person name="Reddy T."/>
            <person name="Daum C."/>
            <person name="Shapiro N."/>
            <person name="Ivanova N."/>
            <person name="Kyrpides N."/>
            <person name="Woyke T."/>
        </authorList>
    </citation>
    <scope>NUCLEOTIDE SEQUENCE [LARGE SCALE GENOMIC DNA]</scope>
    <source>
        <strain evidence="7 8">DSM 26524</strain>
    </source>
</reference>
<dbReference type="Gene3D" id="3.30.70.580">
    <property type="entry name" value="Pseudouridine synthase I, catalytic domain, N-terminal subdomain"/>
    <property type="match status" value="1"/>
</dbReference>
<dbReference type="InterPro" id="IPR050343">
    <property type="entry name" value="RsuA_PseudoU_synthase"/>
</dbReference>
<dbReference type="InterPro" id="IPR020103">
    <property type="entry name" value="PsdUridine_synth_cat_dom_sf"/>
</dbReference>
<comment type="caution">
    <text evidence="7">The sequence shown here is derived from an EMBL/GenBank/DDBJ whole genome shotgun (WGS) entry which is preliminary data.</text>
</comment>
<name>A0AB73TAL8_9FIRM</name>
<dbReference type="InterPro" id="IPR020094">
    <property type="entry name" value="TruA/RsuA/RluB/E/F_N"/>
</dbReference>
<dbReference type="GO" id="GO:0000455">
    <property type="term" value="P:enzyme-directed rRNA pseudouridine synthesis"/>
    <property type="evidence" value="ECO:0007669"/>
    <property type="project" value="UniProtKB-ARBA"/>
</dbReference>
<proteinExistence type="inferred from homology"/>
<dbReference type="FunFam" id="3.30.70.1560:FF:000001">
    <property type="entry name" value="Pseudouridine synthase"/>
    <property type="match status" value="1"/>
</dbReference>
<evidence type="ECO:0000256" key="2">
    <source>
        <dbReference type="ARBA" id="ARBA00022884"/>
    </source>
</evidence>
<dbReference type="EC" id="5.4.99.-" evidence="5"/>
<dbReference type="Pfam" id="PF01479">
    <property type="entry name" value="S4"/>
    <property type="match status" value="1"/>
</dbReference>
<dbReference type="EMBL" id="QGGY01000001">
    <property type="protein sequence ID" value="PWJ79337.1"/>
    <property type="molecule type" value="Genomic_DNA"/>
</dbReference>
<evidence type="ECO:0000259" key="6">
    <source>
        <dbReference type="SMART" id="SM00363"/>
    </source>
</evidence>
<dbReference type="Pfam" id="PF00849">
    <property type="entry name" value="PseudoU_synth_2"/>
    <property type="match status" value="1"/>
</dbReference>
<dbReference type="InterPro" id="IPR018496">
    <property type="entry name" value="PsdUridine_synth_RsuA/RluB_CS"/>
</dbReference>
<dbReference type="InterPro" id="IPR006145">
    <property type="entry name" value="PsdUridine_synth_RsuA/RluA"/>
</dbReference>
<evidence type="ECO:0000313" key="8">
    <source>
        <dbReference type="Proteomes" id="UP000245412"/>
    </source>
</evidence>
<dbReference type="AlphaFoldDB" id="A0AB73TAL8"/>
<dbReference type="PANTHER" id="PTHR47683">
    <property type="entry name" value="PSEUDOURIDINE SYNTHASE FAMILY PROTEIN-RELATED"/>
    <property type="match status" value="1"/>
</dbReference>
<keyword evidence="8" id="KW-1185">Reference proteome</keyword>
<gene>
    <name evidence="7" type="ORF">C7383_101718</name>
</gene>
<dbReference type="NCBIfam" id="TIGR00093">
    <property type="entry name" value="pseudouridine synthase"/>
    <property type="match status" value="1"/>
</dbReference>
<organism evidence="7 8">
    <name type="scientific">Murimonas intestini</name>
    <dbReference type="NCBI Taxonomy" id="1337051"/>
    <lineage>
        <taxon>Bacteria</taxon>
        <taxon>Bacillati</taxon>
        <taxon>Bacillota</taxon>
        <taxon>Clostridia</taxon>
        <taxon>Lachnospirales</taxon>
        <taxon>Lachnospiraceae</taxon>
        <taxon>Murimonas</taxon>
    </lineage>
</organism>
<dbReference type="CDD" id="cd00165">
    <property type="entry name" value="S4"/>
    <property type="match status" value="1"/>
</dbReference>
<dbReference type="InterPro" id="IPR042092">
    <property type="entry name" value="PsdUridine_s_RsuA/RluB/E/F_cat"/>
</dbReference>
<feature type="domain" description="RNA-binding S4" evidence="6">
    <location>
        <begin position="4"/>
        <end position="63"/>
    </location>
</feature>